<proteinExistence type="inferred from homology"/>
<evidence type="ECO:0000256" key="3">
    <source>
        <dbReference type="ARBA" id="ARBA00022692"/>
    </source>
</evidence>
<keyword evidence="5 6" id="KW-0472">Membrane</keyword>
<evidence type="ECO:0000256" key="4">
    <source>
        <dbReference type="ARBA" id="ARBA00022989"/>
    </source>
</evidence>
<evidence type="ECO:0000313" key="9">
    <source>
        <dbReference type="EMBL" id="UXX77761.1"/>
    </source>
</evidence>
<feature type="signal peptide" evidence="7">
    <location>
        <begin position="1"/>
        <end position="19"/>
    </location>
</feature>
<keyword evidence="7" id="KW-0732">Signal</keyword>
<accession>A0ABY6CV23</accession>
<evidence type="ECO:0000256" key="5">
    <source>
        <dbReference type="ARBA" id="ARBA00023136"/>
    </source>
</evidence>
<dbReference type="Pfam" id="PF00924">
    <property type="entry name" value="MS_channel_2nd"/>
    <property type="match status" value="1"/>
</dbReference>
<evidence type="ECO:0000256" key="2">
    <source>
        <dbReference type="ARBA" id="ARBA00008017"/>
    </source>
</evidence>
<evidence type="ECO:0000313" key="10">
    <source>
        <dbReference type="Proteomes" id="UP001062165"/>
    </source>
</evidence>
<gene>
    <name evidence="9" type="ORF">N7E81_10305</name>
</gene>
<keyword evidence="3 6" id="KW-0812">Transmembrane</keyword>
<dbReference type="Gene3D" id="2.30.30.60">
    <property type="match status" value="1"/>
</dbReference>
<reference evidence="9" key="1">
    <citation type="submission" date="2022-10" db="EMBL/GenBank/DDBJ databases">
        <title>Comparative genomics and taxonomic characterization of three novel marine species of genus Reichenbachiella exhibiting antioxidant and polysaccharide degradation activities.</title>
        <authorList>
            <person name="Muhammad N."/>
            <person name="Lee Y.-J."/>
            <person name="Ko J."/>
            <person name="Kim S.-G."/>
        </authorList>
    </citation>
    <scope>NUCLEOTIDE SEQUENCE</scope>
    <source>
        <strain evidence="9">Wsw4-B4</strain>
    </source>
</reference>
<evidence type="ECO:0000256" key="1">
    <source>
        <dbReference type="ARBA" id="ARBA00004141"/>
    </source>
</evidence>
<feature type="transmembrane region" description="Helical" evidence="6">
    <location>
        <begin position="78"/>
        <end position="99"/>
    </location>
</feature>
<dbReference type="EMBL" id="CP106735">
    <property type="protein sequence ID" value="UXX77761.1"/>
    <property type="molecule type" value="Genomic_DNA"/>
</dbReference>
<comment type="subcellular location">
    <subcellularLocation>
        <location evidence="1">Membrane</location>
        <topology evidence="1">Multi-pass membrane protein</topology>
    </subcellularLocation>
</comment>
<feature type="chain" id="PRO_5046211254" evidence="7">
    <location>
        <begin position="20"/>
        <end position="323"/>
    </location>
</feature>
<name>A0ABY6CV23_9BACT</name>
<keyword evidence="10" id="KW-1185">Reference proteome</keyword>
<evidence type="ECO:0000256" key="7">
    <source>
        <dbReference type="SAM" id="SignalP"/>
    </source>
</evidence>
<dbReference type="InterPro" id="IPR045275">
    <property type="entry name" value="MscS_archaea/bacteria_type"/>
</dbReference>
<dbReference type="InterPro" id="IPR011014">
    <property type="entry name" value="MscS_channel_TM-2"/>
</dbReference>
<evidence type="ECO:0000259" key="8">
    <source>
        <dbReference type="Pfam" id="PF00924"/>
    </source>
</evidence>
<dbReference type="PANTHER" id="PTHR30221">
    <property type="entry name" value="SMALL-CONDUCTANCE MECHANOSENSITIVE CHANNEL"/>
    <property type="match status" value="1"/>
</dbReference>
<evidence type="ECO:0000256" key="6">
    <source>
        <dbReference type="SAM" id="Phobius"/>
    </source>
</evidence>
<dbReference type="Proteomes" id="UP001062165">
    <property type="component" value="Chromosome"/>
</dbReference>
<dbReference type="InterPro" id="IPR023408">
    <property type="entry name" value="MscS_beta-dom_sf"/>
</dbReference>
<feature type="transmembrane region" description="Helical" evidence="6">
    <location>
        <begin position="119"/>
        <end position="137"/>
    </location>
</feature>
<dbReference type="RefSeq" id="WP_263049508.1">
    <property type="nucleotide sequence ID" value="NZ_CP106735.1"/>
</dbReference>
<dbReference type="PANTHER" id="PTHR30221:SF1">
    <property type="entry name" value="SMALL-CONDUCTANCE MECHANOSENSITIVE CHANNEL"/>
    <property type="match status" value="1"/>
</dbReference>
<dbReference type="Gene3D" id="1.10.287.1260">
    <property type="match status" value="1"/>
</dbReference>
<sequence>MKKLLLIGFVLLLSSFAIAQQQQAQPKADSTKTSKANPSQVLDSTIVAMDKADAANKKDKVDLTKPPPVAKLISMSKLFWSLIFILVGYFAIRFISHILEIFAEQSIKHRITIKSLTPVVKIMGWVIVIFLIVAGIYQPPTATVLAFSASIGVAVGFASQDILKNIFGGIMILFDRPFNSGDKIQVGDTYGEVVEIGLRSTRIVTPDDNLVTIPNGEIMNRSVANANAGEANCQVVSEIYLPIDVDTTRARAIATQAAQVSKYVFLNKPIVVVFSNELHPKGPLFKMKIKAYVLEIRDEFKFKSEMTEIVIKELLEEGLIKPN</sequence>
<feature type="domain" description="Mechanosensitive ion channel MscS" evidence="8">
    <location>
        <begin position="161"/>
        <end position="227"/>
    </location>
</feature>
<dbReference type="SUPFAM" id="SSF82861">
    <property type="entry name" value="Mechanosensitive channel protein MscS (YggB), transmembrane region"/>
    <property type="match status" value="1"/>
</dbReference>
<comment type="similarity">
    <text evidence="2">Belongs to the MscS (TC 1.A.23) family.</text>
</comment>
<protein>
    <submittedName>
        <fullName evidence="9">Mechanosensitive ion channel family protein</fullName>
    </submittedName>
</protein>
<dbReference type="InterPro" id="IPR010920">
    <property type="entry name" value="LSM_dom_sf"/>
</dbReference>
<dbReference type="InterPro" id="IPR006685">
    <property type="entry name" value="MscS_channel_2nd"/>
</dbReference>
<keyword evidence="4 6" id="KW-1133">Transmembrane helix</keyword>
<dbReference type="SUPFAM" id="SSF50182">
    <property type="entry name" value="Sm-like ribonucleoproteins"/>
    <property type="match status" value="1"/>
</dbReference>
<organism evidence="9 10">
    <name type="scientific">Reichenbachiella carrageenanivorans</name>
    <dbReference type="NCBI Taxonomy" id="2979869"/>
    <lineage>
        <taxon>Bacteria</taxon>
        <taxon>Pseudomonadati</taxon>
        <taxon>Bacteroidota</taxon>
        <taxon>Cytophagia</taxon>
        <taxon>Cytophagales</taxon>
        <taxon>Reichenbachiellaceae</taxon>
        <taxon>Reichenbachiella</taxon>
    </lineage>
</organism>